<evidence type="ECO:0000256" key="1">
    <source>
        <dbReference type="ARBA" id="ARBA00004246"/>
    </source>
</evidence>
<organism evidence="7 8">
    <name type="scientific">Hippocampus comes</name>
    <name type="common">Tiger tail seahorse</name>
    <dbReference type="NCBI Taxonomy" id="109280"/>
    <lineage>
        <taxon>Eukaryota</taxon>
        <taxon>Metazoa</taxon>
        <taxon>Chordata</taxon>
        <taxon>Craniata</taxon>
        <taxon>Vertebrata</taxon>
        <taxon>Euteleostomi</taxon>
        <taxon>Actinopterygii</taxon>
        <taxon>Neopterygii</taxon>
        <taxon>Teleostei</taxon>
        <taxon>Neoteleostei</taxon>
        <taxon>Acanthomorphata</taxon>
        <taxon>Syngnathiaria</taxon>
        <taxon>Syngnathiformes</taxon>
        <taxon>Syngnathoidei</taxon>
        <taxon>Syngnathidae</taxon>
        <taxon>Hippocampus</taxon>
    </lineage>
</organism>
<feature type="compositionally biased region" description="Low complexity" evidence="5">
    <location>
        <begin position="1"/>
        <end position="19"/>
    </location>
</feature>
<evidence type="ECO:0000256" key="5">
    <source>
        <dbReference type="SAM" id="MobiDB-lite"/>
    </source>
</evidence>
<keyword evidence="8" id="KW-1185">Reference proteome</keyword>
<dbReference type="Gene3D" id="2.30.29.30">
    <property type="entry name" value="Pleckstrin-homology domain (PH domain)/Phosphotyrosine-binding domain (PTB)"/>
    <property type="match status" value="1"/>
</dbReference>
<protein>
    <recommendedName>
        <fullName evidence="6">SH2 domain-containing protein</fullName>
    </recommendedName>
</protein>
<dbReference type="Ensembl" id="ENSHCOT00000020887.1">
    <property type="protein sequence ID" value="ENSHCOP00000026089.1"/>
    <property type="gene ID" value="ENSHCOG00000016721.1"/>
</dbReference>
<evidence type="ECO:0000256" key="2">
    <source>
        <dbReference type="ARBA" id="ARBA00007881"/>
    </source>
</evidence>
<dbReference type="CDD" id="cd01213">
    <property type="entry name" value="PTB_tensin"/>
    <property type="match status" value="1"/>
</dbReference>
<dbReference type="STRING" id="109280.ENSHCOP00000026089"/>
<proteinExistence type="inferred from homology"/>
<dbReference type="InterPro" id="IPR013625">
    <property type="entry name" value="PTB"/>
</dbReference>
<feature type="region of interest" description="Disordered" evidence="5">
    <location>
        <begin position="62"/>
        <end position="210"/>
    </location>
</feature>
<dbReference type="InterPro" id="IPR033929">
    <property type="entry name" value="Tensin_PTB"/>
</dbReference>
<dbReference type="Pfam" id="PF08416">
    <property type="entry name" value="PTB"/>
    <property type="match status" value="1"/>
</dbReference>
<dbReference type="GO" id="GO:0010761">
    <property type="term" value="P:fibroblast migration"/>
    <property type="evidence" value="ECO:0007669"/>
    <property type="project" value="TreeGrafter"/>
</dbReference>
<accession>A0A3Q2Z5Q1</accession>
<dbReference type="AlphaFoldDB" id="A0A3Q2Z5Q1"/>
<evidence type="ECO:0000313" key="7">
    <source>
        <dbReference type="Ensembl" id="ENSHCOP00000026089.1"/>
    </source>
</evidence>
<dbReference type="Pfam" id="PF00017">
    <property type="entry name" value="SH2"/>
    <property type="match status" value="1"/>
</dbReference>
<evidence type="ECO:0000256" key="3">
    <source>
        <dbReference type="ARBA" id="ARBA00022999"/>
    </source>
</evidence>
<dbReference type="GO" id="GO:0005925">
    <property type="term" value="C:focal adhesion"/>
    <property type="evidence" value="ECO:0007669"/>
    <property type="project" value="UniProtKB-SubCell"/>
</dbReference>
<reference evidence="7" key="1">
    <citation type="submission" date="2025-08" db="UniProtKB">
        <authorList>
            <consortium name="Ensembl"/>
        </authorList>
    </citation>
    <scope>IDENTIFICATION</scope>
</reference>
<dbReference type="GeneTree" id="ENSGT00940000155400"/>
<name>A0A3Q2Z5Q1_HIPCM</name>
<dbReference type="InterPro" id="IPR011993">
    <property type="entry name" value="PH-like_dom_sf"/>
</dbReference>
<reference evidence="7" key="2">
    <citation type="submission" date="2025-09" db="UniProtKB">
        <authorList>
            <consortium name="Ensembl"/>
        </authorList>
    </citation>
    <scope>IDENTIFICATION</scope>
</reference>
<dbReference type="InterPro" id="IPR000980">
    <property type="entry name" value="SH2"/>
</dbReference>
<feature type="domain" description="SH2" evidence="6">
    <location>
        <begin position="302"/>
        <end position="411"/>
    </location>
</feature>
<comment type="similarity">
    <text evidence="2">Belongs to the PTEN phosphatase protein family.</text>
</comment>
<dbReference type="PROSITE" id="PS50001">
    <property type="entry name" value="SH2"/>
    <property type="match status" value="1"/>
</dbReference>
<dbReference type="InterPro" id="IPR006020">
    <property type="entry name" value="PTB/PI_dom"/>
</dbReference>
<dbReference type="PANTHER" id="PTHR45734:SF3">
    <property type="entry name" value="TENSIN-1"/>
    <property type="match status" value="1"/>
</dbReference>
<feature type="compositionally biased region" description="Polar residues" evidence="5">
    <location>
        <begin position="75"/>
        <end position="87"/>
    </location>
</feature>
<feature type="compositionally biased region" description="Polar residues" evidence="5">
    <location>
        <begin position="33"/>
        <end position="47"/>
    </location>
</feature>
<dbReference type="InterPro" id="IPR051484">
    <property type="entry name" value="Tensin_PTEN_phosphatase"/>
</dbReference>
<dbReference type="SUPFAM" id="SSF50729">
    <property type="entry name" value="PH domain-like"/>
    <property type="match status" value="1"/>
</dbReference>
<dbReference type="InterPro" id="IPR036860">
    <property type="entry name" value="SH2_dom_sf"/>
</dbReference>
<feature type="region of interest" description="Disordered" evidence="5">
    <location>
        <begin position="237"/>
        <end position="275"/>
    </location>
</feature>
<dbReference type="PANTHER" id="PTHR45734">
    <property type="entry name" value="TENSIN"/>
    <property type="match status" value="1"/>
</dbReference>
<keyword evidence="3 4" id="KW-0727">SH2 domain</keyword>
<evidence type="ECO:0000313" key="8">
    <source>
        <dbReference type="Proteomes" id="UP000264820"/>
    </source>
</evidence>
<comment type="subcellular location">
    <subcellularLocation>
        <location evidence="1">Cell junction</location>
        <location evidence="1">Focal adhesion</location>
    </subcellularLocation>
</comment>
<evidence type="ECO:0000259" key="6">
    <source>
        <dbReference type="PROSITE" id="PS50001"/>
    </source>
</evidence>
<dbReference type="SMART" id="SM00252">
    <property type="entry name" value="SH2"/>
    <property type="match status" value="1"/>
</dbReference>
<feature type="compositionally biased region" description="Polar residues" evidence="5">
    <location>
        <begin position="121"/>
        <end position="131"/>
    </location>
</feature>
<feature type="region of interest" description="Disordered" evidence="5">
    <location>
        <begin position="1"/>
        <end position="50"/>
    </location>
</feature>
<evidence type="ECO:0000256" key="4">
    <source>
        <dbReference type="PROSITE-ProRule" id="PRU00191"/>
    </source>
</evidence>
<sequence length="563" mass="59416">MASSDPASAESDSSTPSQAATDSSLHAQAAVSAYSTPTASYQVSASPDSAGLDSLSATCSYLGIATPTPSGRGPGTQTRSSAVSFSGVNGFETGGPEFSGSPVLGRHQSQGSQSGQVLVRQASTGQQSQGSPILGRQPSLGQAVPSSPVLSRHPSVSQSHGSPVLGRHPSVSQRSPGLDRHATHSGYTTPDERHGNLSRQSSSSGCQGPPTPSFPVCPALYQDTGMTAVGAGFFRQGSATPTFQPQLPEKRRMSSGDRPNATPSYGSLNGKVVSPASPGSNPGYFHTLSDFSRFNMAGDRYWQKTSTRSQPLSIGVLREREPGAFVIRDSHSFKGAYGLAMKVASPPPSAHPNKKGDITNELVRHFLIESSPKGVKLKGCPNEPYFGCLSALVYQHAITPLALPCKLLIPTILAPGPLFTPRCPFSPAACNVLYINSVDMESLTGPQAIAKAISETLAAACPSAATVVHFKVSSQGITLTDNQRKVFFRRHYPCNTVTFCDIDPQDRKWKRPEGGAAKLFGFVARKQGSTTDNVSHLFAEMDPQQPASAIVNFVTRMVTLQKR</sequence>
<feature type="compositionally biased region" description="Polar residues" evidence="5">
    <location>
        <begin position="144"/>
        <end position="161"/>
    </location>
</feature>
<dbReference type="Gene3D" id="3.30.505.10">
    <property type="entry name" value="SH2 domain"/>
    <property type="match status" value="1"/>
</dbReference>
<dbReference type="SUPFAM" id="SSF55550">
    <property type="entry name" value="SH2 domain"/>
    <property type="match status" value="1"/>
</dbReference>
<feature type="compositionally biased region" description="Polar residues" evidence="5">
    <location>
        <begin position="197"/>
        <end position="206"/>
    </location>
</feature>
<dbReference type="SMART" id="SM00462">
    <property type="entry name" value="PTB"/>
    <property type="match status" value="1"/>
</dbReference>
<dbReference type="Proteomes" id="UP000264820">
    <property type="component" value="Unplaced"/>
</dbReference>